<evidence type="ECO:0008006" key="6">
    <source>
        <dbReference type="Google" id="ProtNLM"/>
    </source>
</evidence>
<name>A0ABV1AK89_9FIRM</name>
<evidence type="ECO:0000313" key="4">
    <source>
        <dbReference type="EMBL" id="MEQ2358125.1"/>
    </source>
</evidence>
<gene>
    <name evidence="4" type="ORF">WMO75_07230</name>
</gene>
<feature type="region of interest" description="Disordered" evidence="2">
    <location>
        <begin position="77"/>
        <end position="142"/>
    </location>
</feature>
<feature type="transmembrane region" description="Helical" evidence="3">
    <location>
        <begin position="6"/>
        <end position="26"/>
    </location>
</feature>
<reference evidence="4 5" key="1">
    <citation type="submission" date="2024-03" db="EMBL/GenBank/DDBJ databases">
        <title>Human intestinal bacterial collection.</title>
        <authorList>
            <person name="Pauvert C."/>
            <person name="Hitch T.C.A."/>
            <person name="Clavel T."/>
        </authorList>
    </citation>
    <scope>NUCLEOTIDE SEQUENCE [LARGE SCALE GENOMIC DNA]</scope>
    <source>
        <strain evidence="4 5">CLA-AA-H95</strain>
    </source>
</reference>
<organism evidence="4 5">
    <name type="scientific">Blautia intestinihominis</name>
    <dbReference type="NCBI Taxonomy" id="3133152"/>
    <lineage>
        <taxon>Bacteria</taxon>
        <taxon>Bacillati</taxon>
        <taxon>Bacillota</taxon>
        <taxon>Clostridia</taxon>
        <taxon>Lachnospirales</taxon>
        <taxon>Lachnospiraceae</taxon>
        <taxon>Blautia</taxon>
    </lineage>
</organism>
<dbReference type="EMBL" id="JBBMEI010000018">
    <property type="protein sequence ID" value="MEQ2358125.1"/>
    <property type="molecule type" value="Genomic_DNA"/>
</dbReference>
<evidence type="ECO:0000313" key="5">
    <source>
        <dbReference type="Proteomes" id="UP001446032"/>
    </source>
</evidence>
<keyword evidence="5" id="KW-1185">Reference proteome</keyword>
<feature type="compositionally biased region" description="Acidic residues" evidence="2">
    <location>
        <begin position="122"/>
        <end position="142"/>
    </location>
</feature>
<keyword evidence="3" id="KW-0472">Membrane</keyword>
<feature type="compositionally biased region" description="Polar residues" evidence="2">
    <location>
        <begin position="77"/>
        <end position="88"/>
    </location>
</feature>
<protein>
    <recommendedName>
        <fullName evidence="6">DUF1043 family protein</fullName>
    </recommendedName>
</protein>
<comment type="caution">
    <text evidence="4">The sequence shown here is derived from an EMBL/GenBank/DDBJ whole genome shotgun (WGS) entry which is preliminary data.</text>
</comment>
<dbReference type="Proteomes" id="UP001446032">
    <property type="component" value="Unassembled WGS sequence"/>
</dbReference>
<evidence type="ECO:0000256" key="1">
    <source>
        <dbReference type="SAM" id="Coils"/>
    </source>
</evidence>
<proteinExistence type="predicted"/>
<evidence type="ECO:0000256" key="3">
    <source>
        <dbReference type="SAM" id="Phobius"/>
    </source>
</evidence>
<feature type="coiled-coil region" evidence="1">
    <location>
        <begin position="34"/>
        <end position="61"/>
    </location>
</feature>
<accession>A0ABV1AK89</accession>
<evidence type="ECO:0000256" key="2">
    <source>
        <dbReference type="SAM" id="MobiDB-lite"/>
    </source>
</evidence>
<sequence length="142" mass="15866">MKEKLNPGILLLVLTGLLFIAGIFLVELRTARQISDYEAQLDTFIQQVDAKKEELDNASSAYADAIQSQKDLLNWKKQQNSGTRQTVSERLPEAESADTQTSVFNQNTSPEYNSFTSGGNNDTEDEISEINPQDSEDLFSDQ</sequence>
<keyword evidence="1" id="KW-0175">Coiled coil</keyword>
<keyword evidence="3" id="KW-1133">Transmembrane helix</keyword>
<feature type="compositionally biased region" description="Polar residues" evidence="2">
    <location>
        <begin position="97"/>
        <end position="121"/>
    </location>
</feature>
<dbReference type="RefSeq" id="WP_118253112.1">
    <property type="nucleotide sequence ID" value="NZ_JBBMEI010000018.1"/>
</dbReference>
<keyword evidence="3" id="KW-0812">Transmembrane</keyword>